<keyword evidence="7" id="KW-0482">Metalloprotease</keyword>
<organism evidence="10 11">
    <name type="scientific">Candidatus [Bacteroides] periocalifornicus</name>
    <dbReference type="NCBI Taxonomy" id="1702214"/>
    <lineage>
        <taxon>Bacteria</taxon>
        <taxon>Pseudomonadati</taxon>
        <taxon>Bacteroidota</taxon>
    </lineage>
</organism>
<evidence type="ECO:0000256" key="3">
    <source>
        <dbReference type="ARBA" id="ARBA00022670"/>
    </source>
</evidence>
<reference evidence="10" key="1">
    <citation type="submission" date="2015-08" db="EMBL/GenBank/DDBJ databases">
        <title>Candidatus Bacteriodes Periocalifornicus.</title>
        <authorList>
            <person name="McLean J.S."/>
            <person name="Kelley S."/>
        </authorList>
    </citation>
    <scope>NUCLEOTIDE SEQUENCE [LARGE SCALE GENOMIC DNA]</scope>
    <source>
        <strain evidence="10">12B</strain>
    </source>
</reference>
<comment type="similarity">
    <text evidence="2">Belongs to the peptidase M13 family.</text>
</comment>
<evidence type="ECO:0000259" key="9">
    <source>
        <dbReference type="Pfam" id="PF05649"/>
    </source>
</evidence>
<keyword evidence="4" id="KW-0479">Metal-binding</keyword>
<evidence type="ECO:0008006" key="12">
    <source>
        <dbReference type="Google" id="ProtNLM"/>
    </source>
</evidence>
<evidence type="ECO:0000313" key="11">
    <source>
        <dbReference type="Proteomes" id="UP000054172"/>
    </source>
</evidence>
<dbReference type="SUPFAM" id="SSF55486">
    <property type="entry name" value="Metalloproteases ('zincins'), catalytic domain"/>
    <property type="match status" value="1"/>
</dbReference>
<dbReference type="CDD" id="cd08662">
    <property type="entry name" value="M13"/>
    <property type="match status" value="1"/>
</dbReference>
<evidence type="ECO:0000256" key="6">
    <source>
        <dbReference type="ARBA" id="ARBA00022833"/>
    </source>
</evidence>
<dbReference type="InterPro" id="IPR042089">
    <property type="entry name" value="Peptidase_M13_dom_2"/>
</dbReference>
<dbReference type="InterPro" id="IPR018497">
    <property type="entry name" value="Peptidase_M13_C"/>
</dbReference>
<dbReference type="InterPro" id="IPR024079">
    <property type="entry name" value="MetalloPept_cat_dom_sf"/>
</dbReference>
<dbReference type="InterPro" id="IPR008753">
    <property type="entry name" value="Peptidase_M13_N"/>
</dbReference>
<protein>
    <recommendedName>
        <fullName evidence="12">Peptidase M13</fullName>
    </recommendedName>
</protein>
<dbReference type="Gene3D" id="3.40.390.10">
    <property type="entry name" value="Collagenase (Catalytic Domain)"/>
    <property type="match status" value="1"/>
</dbReference>
<dbReference type="PROSITE" id="PS51885">
    <property type="entry name" value="NEPRILYSIN"/>
    <property type="match status" value="1"/>
</dbReference>
<dbReference type="PANTHER" id="PTHR11733:SF167">
    <property type="entry name" value="FI17812P1-RELATED"/>
    <property type="match status" value="1"/>
</dbReference>
<evidence type="ECO:0000313" key="10">
    <source>
        <dbReference type="EMBL" id="KQM08654.1"/>
    </source>
</evidence>
<keyword evidence="3" id="KW-0645">Protease</keyword>
<dbReference type="Proteomes" id="UP000054172">
    <property type="component" value="Unassembled WGS sequence"/>
</dbReference>
<feature type="domain" description="Peptidase M13 C-terminal" evidence="8">
    <location>
        <begin position="457"/>
        <end position="660"/>
    </location>
</feature>
<keyword evidence="5" id="KW-0378">Hydrolase</keyword>
<dbReference type="GO" id="GO:0004222">
    <property type="term" value="F:metalloendopeptidase activity"/>
    <property type="evidence" value="ECO:0007669"/>
    <property type="project" value="InterPro"/>
</dbReference>
<gene>
    <name evidence="10" type="ORF">AL399_06170</name>
</gene>
<dbReference type="InterPro" id="IPR000718">
    <property type="entry name" value="Peptidase_M13"/>
</dbReference>
<accession>A0A0Q4AXH7</accession>
<name>A0A0Q4AXH7_9BACT</name>
<dbReference type="Pfam" id="PF05649">
    <property type="entry name" value="Peptidase_M13_N"/>
    <property type="match status" value="1"/>
</dbReference>
<sequence>MLGCQPKGSDSKALDLADMDQSIAPGDDFYQYANGGWLKTAKIPDDRTRYGAFDVLQEQTEERVKDILFRAADRKGDTTDVDFVKIGDFFASGMDTATIEEVGLQPIFPDLEMISTLADPKDLAREIARERAIGGSAPFYVSVDQDSKEATSMILSFYQNGLGMPDRDYYFDESENGQKLRDAYMEMLVKTFELLGKEENVAKGIAKDVFDFEKRLAAASLTRLQYRDPHLIYNKLTVPELAKVAPNIDWDLYFQNLGIEKPAALLVDNPKFFTEVSNMVKDVPINVWTDYLTAQFMSSYSSCLNAKYEDIAFDFYGRALSGQQVQQPRWKRVMRQTQGALGEAIGKFYVAECFPPEAKQRMQELVQNLRKTYRERMGQLTWMSDETKQKAQEKLDAITVKIGYPDKWRDYSALSVARDSYAYNVRNAYTYRFNRTMAKLGKPIDRTEWFMTPQTVNAYYNPTMNEIVFPAAILQPPFFDMKADDAVNYGGIGVVIGHEITHGFDDQGRQYNKEGNLENWWSAEDSLRFTEYSQLLVDEFNAFDVIDGIHINGKLTLGENLADYGGLTISVHALEGVLANEQGAADKKIDGFTPLQRFFLSYAKIWRNLTRDQELIRRLKDDVHAPGKYRVDGGVYNIDEFYTAFEVNPSSPYYREPAKRPTIW</sequence>
<proteinExistence type="inferred from homology"/>
<dbReference type="AlphaFoldDB" id="A0A0Q4AXH7"/>
<comment type="cofactor">
    <cofactor evidence="1">
        <name>Zn(2+)</name>
        <dbReference type="ChEBI" id="CHEBI:29105"/>
    </cofactor>
</comment>
<dbReference type="Pfam" id="PF01431">
    <property type="entry name" value="Peptidase_M13"/>
    <property type="match status" value="1"/>
</dbReference>
<evidence type="ECO:0000256" key="5">
    <source>
        <dbReference type="ARBA" id="ARBA00022801"/>
    </source>
</evidence>
<dbReference type="PANTHER" id="PTHR11733">
    <property type="entry name" value="ZINC METALLOPROTEASE FAMILY M13 NEPRILYSIN-RELATED"/>
    <property type="match status" value="1"/>
</dbReference>
<dbReference type="Gene3D" id="1.10.1380.10">
    <property type="entry name" value="Neutral endopeptidase , domain2"/>
    <property type="match status" value="1"/>
</dbReference>
<dbReference type="PRINTS" id="PR00786">
    <property type="entry name" value="NEPRILYSIN"/>
</dbReference>
<keyword evidence="6" id="KW-0862">Zinc</keyword>
<keyword evidence="11" id="KW-1185">Reference proteome</keyword>
<dbReference type="GO" id="GO:0016485">
    <property type="term" value="P:protein processing"/>
    <property type="evidence" value="ECO:0007669"/>
    <property type="project" value="TreeGrafter"/>
</dbReference>
<feature type="domain" description="Peptidase M13 N-terminal" evidence="9">
    <location>
        <begin position="25"/>
        <end position="405"/>
    </location>
</feature>
<dbReference type="PATRIC" id="fig|1702214.3.peg.508"/>
<evidence type="ECO:0000259" key="8">
    <source>
        <dbReference type="Pfam" id="PF01431"/>
    </source>
</evidence>
<dbReference type="STRING" id="1702214.AL399_06170"/>
<dbReference type="GO" id="GO:0046872">
    <property type="term" value="F:metal ion binding"/>
    <property type="evidence" value="ECO:0007669"/>
    <property type="project" value="UniProtKB-KW"/>
</dbReference>
<evidence type="ECO:0000256" key="2">
    <source>
        <dbReference type="ARBA" id="ARBA00007357"/>
    </source>
</evidence>
<dbReference type="EMBL" id="LIIK01000027">
    <property type="protein sequence ID" value="KQM08654.1"/>
    <property type="molecule type" value="Genomic_DNA"/>
</dbReference>
<evidence type="ECO:0000256" key="1">
    <source>
        <dbReference type="ARBA" id="ARBA00001947"/>
    </source>
</evidence>
<dbReference type="GO" id="GO:0005886">
    <property type="term" value="C:plasma membrane"/>
    <property type="evidence" value="ECO:0007669"/>
    <property type="project" value="TreeGrafter"/>
</dbReference>
<evidence type="ECO:0000256" key="7">
    <source>
        <dbReference type="ARBA" id="ARBA00023049"/>
    </source>
</evidence>
<comment type="caution">
    <text evidence="10">The sequence shown here is derived from an EMBL/GenBank/DDBJ whole genome shotgun (WGS) entry which is preliminary data.</text>
</comment>
<evidence type="ECO:0000256" key="4">
    <source>
        <dbReference type="ARBA" id="ARBA00022723"/>
    </source>
</evidence>